<dbReference type="AlphaFoldDB" id="A0A2X4UNM1"/>
<keyword evidence="1" id="KW-0732">Signal</keyword>
<proteinExistence type="predicted"/>
<keyword evidence="3" id="KW-1185">Reference proteome</keyword>
<dbReference type="KEGG" id="lri:NCTC12151_02091"/>
<organism evidence="2 3">
    <name type="scientific">Leminorella richardii</name>
    <dbReference type="NCBI Taxonomy" id="158841"/>
    <lineage>
        <taxon>Bacteria</taxon>
        <taxon>Pseudomonadati</taxon>
        <taxon>Pseudomonadota</taxon>
        <taxon>Gammaproteobacteria</taxon>
        <taxon>Enterobacterales</taxon>
        <taxon>Budviciaceae</taxon>
        <taxon>Leminorella</taxon>
    </lineage>
</organism>
<evidence type="ECO:0000256" key="1">
    <source>
        <dbReference type="SAM" id="SignalP"/>
    </source>
</evidence>
<protein>
    <recommendedName>
        <fullName evidence="4">Lipoprotein</fullName>
    </recommendedName>
</protein>
<sequence length="255" mass="28767">MKTKNIIALWSIAASSLLISACVSTEQYSYDPRLPQSCRVMVDFMTEPSLMQAAGDKVPAELQGKDRQAQRKLLEQKFIAQNKTGESCEDTMSLNQDALTAHIESMVPQVCLQYRTSFQKKMSASMNDESKLRGMTQEMDKDLYSLKSLKGEKALANYCSYAASVWQKGDSLNKSDYQQGKTSYPLPQACEVGLNEFETVMFIEKDNLSPKEAYVLERMRSSGLLPIAMTKRAYWNYFYGSDTAGMTKECQDMVN</sequence>
<evidence type="ECO:0000313" key="2">
    <source>
        <dbReference type="EMBL" id="SQI41467.1"/>
    </source>
</evidence>
<dbReference type="Proteomes" id="UP000249005">
    <property type="component" value="Chromosome 1"/>
</dbReference>
<reference evidence="2 3" key="1">
    <citation type="submission" date="2018-06" db="EMBL/GenBank/DDBJ databases">
        <authorList>
            <consortium name="Pathogen Informatics"/>
            <person name="Doyle S."/>
        </authorList>
    </citation>
    <scope>NUCLEOTIDE SEQUENCE [LARGE SCALE GENOMIC DNA]</scope>
    <source>
        <strain evidence="2 3">NCTC12151</strain>
    </source>
</reference>
<feature type="chain" id="PRO_5016122449" description="Lipoprotein" evidence="1">
    <location>
        <begin position="21"/>
        <end position="255"/>
    </location>
</feature>
<feature type="signal peptide" evidence="1">
    <location>
        <begin position="1"/>
        <end position="20"/>
    </location>
</feature>
<dbReference type="PROSITE" id="PS51257">
    <property type="entry name" value="PROKAR_LIPOPROTEIN"/>
    <property type="match status" value="1"/>
</dbReference>
<evidence type="ECO:0008006" key="4">
    <source>
        <dbReference type="Google" id="ProtNLM"/>
    </source>
</evidence>
<dbReference type="EMBL" id="LS483470">
    <property type="protein sequence ID" value="SQI41467.1"/>
    <property type="molecule type" value="Genomic_DNA"/>
</dbReference>
<name>A0A2X4UNM1_9GAMM</name>
<accession>A0A2X4UNM1</accession>
<dbReference type="OrthoDB" id="9904274at2"/>
<evidence type="ECO:0000313" key="3">
    <source>
        <dbReference type="Proteomes" id="UP000249005"/>
    </source>
</evidence>
<dbReference type="RefSeq" id="WP_111740589.1">
    <property type="nucleotide sequence ID" value="NZ_LR698987.1"/>
</dbReference>
<gene>
    <name evidence="2" type="ORF">NCTC12151_02091</name>
</gene>